<protein>
    <submittedName>
        <fullName evidence="8">Recombinase family protein</fullName>
    </submittedName>
</protein>
<evidence type="ECO:0000256" key="3">
    <source>
        <dbReference type="ARBA" id="ARBA00023172"/>
    </source>
</evidence>
<feature type="domain" description="Resolvase/invertase-type recombinase catalytic" evidence="6">
    <location>
        <begin position="9"/>
        <end position="159"/>
    </location>
</feature>
<dbReference type="GO" id="GO:0000150">
    <property type="term" value="F:DNA strand exchange activity"/>
    <property type="evidence" value="ECO:0007669"/>
    <property type="project" value="InterPro"/>
</dbReference>
<reference evidence="8" key="1">
    <citation type="submission" date="2020-10" db="EMBL/GenBank/DDBJ databases">
        <authorList>
            <person name="Gilroy R."/>
        </authorList>
    </citation>
    <scope>NUCLEOTIDE SEQUENCE</scope>
    <source>
        <strain evidence="8">E3-2379</strain>
    </source>
</reference>
<feature type="coiled-coil region" evidence="5">
    <location>
        <begin position="375"/>
        <end position="402"/>
    </location>
</feature>
<dbReference type="Proteomes" id="UP000823618">
    <property type="component" value="Unassembled WGS sequence"/>
</dbReference>
<dbReference type="PROSITE" id="PS00397">
    <property type="entry name" value="RECOMBINASES_1"/>
    <property type="match status" value="1"/>
</dbReference>
<evidence type="ECO:0000256" key="5">
    <source>
        <dbReference type="SAM" id="Coils"/>
    </source>
</evidence>
<dbReference type="GO" id="GO:0003677">
    <property type="term" value="F:DNA binding"/>
    <property type="evidence" value="ECO:0007669"/>
    <property type="project" value="UniProtKB-KW"/>
</dbReference>
<dbReference type="InterPro" id="IPR036162">
    <property type="entry name" value="Resolvase-like_N_sf"/>
</dbReference>
<dbReference type="EMBL" id="JADIML010000282">
    <property type="protein sequence ID" value="MBO8464233.1"/>
    <property type="molecule type" value="Genomic_DNA"/>
</dbReference>
<dbReference type="CDD" id="cd00338">
    <property type="entry name" value="Ser_Recombinase"/>
    <property type="match status" value="1"/>
</dbReference>
<organism evidence="8 9">
    <name type="scientific">Candidatus Scybalomonas excrementavium</name>
    <dbReference type="NCBI Taxonomy" id="2840943"/>
    <lineage>
        <taxon>Bacteria</taxon>
        <taxon>Bacillati</taxon>
        <taxon>Bacillota</taxon>
        <taxon>Clostridia</taxon>
        <taxon>Lachnospirales</taxon>
        <taxon>Lachnospiraceae</taxon>
        <taxon>Lachnospiraceae incertae sedis</taxon>
        <taxon>Candidatus Scybalomonas</taxon>
    </lineage>
</organism>
<dbReference type="InterPro" id="IPR025827">
    <property type="entry name" value="Zn_ribbon_recom_dom"/>
</dbReference>
<feature type="domain" description="Recombinase" evidence="7">
    <location>
        <begin position="166"/>
        <end position="285"/>
    </location>
</feature>
<dbReference type="SMART" id="SM00857">
    <property type="entry name" value="Resolvase"/>
    <property type="match status" value="1"/>
</dbReference>
<sequence>MNGNNKIRSGALYIRVSTDKQEELSPDAQKRLLVDYAKNNHIVVSEEHIYMENGISGRKAKKRPEFMRMISNAKNKEHPFDVILVWKYSRFARNQEESIVYKSLLRKQCDVDVISISEPLMDGPFGSLIERIIEWMDEYYSIRLAGEVRRGMMEKALRGGYQSKPPLGYKMENKIPVIMEEQANIVRKIFHDYLEGRDETSIARDLNDCGYKTSRGNAFDNRGVQYILENPFYIGKVRWNYVEKHGNRKSSSVYDVIIADGVHDAIISFEEFKRVQERRQKEYKPLRRRSTSTTKHWLTGVLKCGYCGSSLVYVSPKPRKGGSSSPFFQCHAYSSGKHSGSCAIIEKKVIPVILSSLKEFIQSELPYFAIKTSSKDSNASKIKHLENEYKKLEIRAHRAKMAYLDGIDTKEEYLENKRWNARMKQELEEKIKELSMPKIEFKQATNTMKKRVEEVYEVISSDVDNEKKGSSLRSVVAAIVFHRDTEIFEFEYFLSV</sequence>
<dbReference type="PANTHER" id="PTHR30461:SF23">
    <property type="entry name" value="DNA RECOMBINASE-RELATED"/>
    <property type="match status" value="1"/>
</dbReference>
<dbReference type="Pfam" id="PF13408">
    <property type="entry name" value="Zn_ribbon_recom"/>
    <property type="match status" value="1"/>
</dbReference>
<evidence type="ECO:0000259" key="7">
    <source>
        <dbReference type="PROSITE" id="PS51737"/>
    </source>
</evidence>
<dbReference type="InterPro" id="IPR011109">
    <property type="entry name" value="DNA_bind_recombinase_dom"/>
</dbReference>
<dbReference type="Gene3D" id="3.90.1750.20">
    <property type="entry name" value="Putative Large Serine Recombinase, Chain B, Domain 2"/>
    <property type="match status" value="1"/>
</dbReference>
<accession>A0A9D9I305</accession>
<keyword evidence="1" id="KW-0229">DNA integration</keyword>
<dbReference type="InterPro" id="IPR006118">
    <property type="entry name" value="Recombinase_CS"/>
</dbReference>
<evidence type="ECO:0000313" key="9">
    <source>
        <dbReference type="Proteomes" id="UP000823618"/>
    </source>
</evidence>
<dbReference type="InterPro" id="IPR006119">
    <property type="entry name" value="Resolv_N"/>
</dbReference>
<evidence type="ECO:0000313" key="8">
    <source>
        <dbReference type="EMBL" id="MBO8464233.1"/>
    </source>
</evidence>
<gene>
    <name evidence="8" type="ORF">IAC13_09910</name>
</gene>
<reference evidence="8" key="2">
    <citation type="journal article" date="2021" name="PeerJ">
        <title>Extensive microbial diversity within the chicken gut microbiome revealed by metagenomics and culture.</title>
        <authorList>
            <person name="Gilroy R."/>
            <person name="Ravi A."/>
            <person name="Getino M."/>
            <person name="Pursley I."/>
            <person name="Horton D.L."/>
            <person name="Alikhan N.F."/>
            <person name="Baker D."/>
            <person name="Gharbi K."/>
            <person name="Hall N."/>
            <person name="Watson M."/>
            <person name="Adriaenssens E.M."/>
            <person name="Foster-Nyarko E."/>
            <person name="Jarju S."/>
            <person name="Secka A."/>
            <person name="Antonio M."/>
            <person name="Oren A."/>
            <person name="Chaudhuri R.R."/>
            <person name="La Ragione R."/>
            <person name="Hildebrand F."/>
            <person name="Pallen M.J."/>
        </authorList>
    </citation>
    <scope>NUCLEOTIDE SEQUENCE</scope>
    <source>
        <strain evidence="8">E3-2379</strain>
    </source>
</reference>
<dbReference type="PANTHER" id="PTHR30461">
    <property type="entry name" value="DNA-INVERTASE FROM LAMBDOID PROPHAGE"/>
    <property type="match status" value="1"/>
</dbReference>
<comment type="caution">
    <text evidence="8">The sequence shown here is derived from an EMBL/GenBank/DDBJ whole genome shotgun (WGS) entry which is preliminary data.</text>
</comment>
<evidence type="ECO:0000259" key="6">
    <source>
        <dbReference type="PROSITE" id="PS51736"/>
    </source>
</evidence>
<feature type="active site" description="O-(5'-phospho-DNA)-serine intermediate" evidence="4">
    <location>
        <position position="17"/>
    </location>
</feature>
<dbReference type="Gene3D" id="3.40.50.1390">
    <property type="entry name" value="Resolvase, N-terminal catalytic domain"/>
    <property type="match status" value="1"/>
</dbReference>
<proteinExistence type="predicted"/>
<dbReference type="PROSITE" id="PS51736">
    <property type="entry name" value="RECOMBINASES_3"/>
    <property type="match status" value="1"/>
</dbReference>
<dbReference type="InterPro" id="IPR038109">
    <property type="entry name" value="DNA_bind_recomb_sf"/>
</dbReference>
<dbReference type="Pfam" id="PF07508">
    <property type="entry name" value="Recombinase"/>
    <property type="match status" value="1"/>
</dbReference>
<keyword evidence="3" id="KW-0233">DNA recombination</keyword>
<name>A0A9D9I305_9FIRM</name>
<dbReference type="GO" id="GO:0015074">
    <property type="term" value="P:DNA integration"/>
    <property type="evidence" value="ECO:0007669"/>
    <property type="project" value="UniProtKB-KW"/>
</dbReference>
<dbReference type="Pfam" id="PF00239">
    <property type="entry name" value="Resolvase"/>
    <property type="match status" value="1"/>
</dbReference>
<dbReference type="PROSITE" id="PS51737">
    <property type="entry name" value="RECOMBINASE_DNA_BIND"/>
    <property type="match status" value="1"/>
</dbReference>
<keyword evidence="5" id="KW-0175">Coiled coil</keyword>
<dbReference type="AlphaFoldDB" id="A0A9D9I305"/>
<keyword evidence="2" id="KW-0238">DNA-binding</keyword>
<dbReference type="SUPFAM" id="SSF53041">
    <property type="entry name" value="Resolvase-like"/>
    <property type="match status" value="1"/>
</dbReference>
<dbReference type="InterPro" id="IPR050639">
    <property type="entry name" value="SSR_resolvase"/>
</dbReference>
<evidence type="ECO:0000256" key="1">
    <source>
        <dbReference type="ARBA" id="ARBA00022908"/>
    </source>
</evidence>
<evidence type="ECO:0000256" key="4">
    <source>
        <dbReference type="PROSITE-ProRule" id="PRU10137"/>
    </source>
</evidence>
<evidence type="ECO:0000256" key="2">
    <source>
        <dbReference type="ARBA" id="ARBA00023125"/>
    </source>
</evidence>